<evidence type="ECO:0000256" key="2">
    <source>
        <dbReference type="ARBA" id="ARBA00006285"/>
    </source>
</evidence>
<dbReference type="GO" id="GO:0016020">
    <property type="term" value="C:membrane"/>
    <property type="evidence" value="ECO:0007669"/>
    <property type="project" value="TreeGrafter"/>
</dbReference>
<dbReference type="InterPro" id="IPR015883">
    <property type="entry name" value="Glyco_hydro_20_cat"/>
</dbReference>
<name>A0A7T8KKS0_CALRO</name>
<keyword evidence="8" id="KW-1185">Reference proteome</keyword>
<keyword evidence="4" id="KW-0378">Hydrolase</keyword>
<proteinExistence type="inferred from homology"/>
<dbReference type="EC" id="3.2.1.52" evidence="3"/>
<dbReference type="Pfam" id="PF00728">
    <property type="entry name" value="Glyco_hydro_20"/>
    <property type="match status" value="1"/>
</dbReference>
<evidence type="ECO:0000256" key="1">
    <source>
        <dbReference type="ARBA" id="ARBA00001231"/>
    </source>
</evidence>
<feature type="active site" description="Proton donor" evidence="5">
    <location>
        <position position="171"/>
    </location>
</feature>
<dbReference type="EMBL" id="CP045891">
    <property type="protein sequence ID" value="QQP57752.1"/>
    <property type="molecule type" value="Genomic_DNA"/>
</dbReference>
<dbReference type="GO" id="GO:0005764">
    <property type="term" value="C:lysosome"/>
    <property type="evidence" value="ECO:0007669"/>
    <property type="project" value="TreeGrafter"/>
</dbReference>
<accession>A0A7T8KKS0</accession>
<comment type="similarity">
    <text evidence="2">Belongs to the glycosyl hydrolase 20 family.</text>
</comment>
<dbReference type="InterPro" id="IPR017853">
    <property type="entry name" value="GH"/>
</dbReference>
<evidence type="ECO:0000256" key="4">
    <source>
        <dbReference type="ARBA" id="ARBA00022801"/>
    </source>
</evidence>
<dbReference type="PANTHER" id="PTHR22600:SF21">
    <property type="entry name" value="BETA-HEXOSAMINIDASE A"/>
    <property type="match status" value="1"/>
</dbReference>
<feature type="non-terminal residue" evidence="7">
    <location>
        <position position="1"/>
    </location>
</feature>
<dbReference type="Proteomes" id="UP000595437">
    <property type="component" value="Chromosome 2"/>
</dbReference>
<comment type="catalytic activity">
    <reaction evidence="1">
        <text>Hydrolysis of terminal non-reducing N-acetyl-D-hexosamine residues in N-acetyl-beta-D-hexosaminides.</text>
        <dbReference type="EC" id="3.2.1.52"/>
    </reaction>
</comment>
<feature type="domain" description="Glycoside hydrolase family 20 catalytic" evidence="6">
    <location>
        <begin position="14"/>
        <end position="177"/>
    </location>
</feature>
<dbReference type="PANTHER" id="PTHR22600">
    <property type="entry name" value="BETA-HEXOSAMINIDASE"/>
    <property type="match status" value="1"/>
</dbReference>
<dbReference type="AlphaFoldDB" id="A0A7T8KKS0"/>
<dbReference type="OrthoDB" id="428480at2759"/>
<dbReference type="GO" id="GO:0030203">
    <property type="term" value="P:glycosaminoglycan metabolic process"/>
    <property type="evidence" value="ECO:0007669"/>
    <property type="project" value="TreeGrafter"/>
</dbReference>
<protein>
    <recommendedName>
        <fullName evidence="3">beta-N-acetylhexosaminidase</fullName>
        <ecNumber evidence="3">3.2.1.52</ecNumber>
    </recommendedName>
</protein>
<evidence type="ECO:0000256" key="5">
    <source>
        <dbReference type="PIRSR" id="PIRSR625705-1"/>
    </source>
</evidence>
<dbReference type="SUPFAM" id="SSF51445">
    <property type="entry name" value="(Trans)glycosidases"/>
    <property type="match status" value="1"/>
</dbReference>
<evidence type="ECO:0000313" key="7">
    <source>
        <dbReference type="EMBL" id="QQP57752.1"/>
    </source>
</evidence>
<evidence type="ECO:0000313" key="8">
    <source>
        <dbReference type="Proteomes" id="UP000595437"/>
    </source>
</evidence>
<dbReference type="GO" id="GO:0004563">
    <property type="term" value="F:beta-N-acetylhexosaminidase activity"/>
    <property type="evidence" value="ECO:0007669"/>
    <property type="project" value="UniProtKB-EC"/>
</dbReference>
<dbReference type="GO" id="GO:0005975">
    <property type="term" value="P:carbohydrate metabolic process"/>
    <property type="evidence" value="ECO:0007669"/>
    <property type="project" value="InterPro"/>
</dbReference>
<gene>
    <name evidence="7" type="ORF">FKW44_002840</name>
</gene>
<organism evidence="7 8">
    <name type="scientific">Caligus rogercresseyi</name>
    <name type="common">Sea louse</name>
    <dbReference type="NCBI Taxonomy" id="217165"/>
    <lineage>
        <taxon>Eukaryota</taxon>
        <taxon>Metazoa</taxon>
        <taxon>Ecdysozoa</taxon>
        <taxon>Arthropoda</taxon>
        <taxon>Crustacea</taxon>
        <taxon>Multicrustacea</taxon>
        <taxon>Hexanauplia</taxon>
        <taxon>Copepoda</taxon>
        <taxon>Siphonostomatoida</taxon>
        <taxon>Caligidae</taxon>
        <taxon>Caligus</taxon>
    </lineage>
</organism>
<reference evidence="8" key="1">
    <citation type="submission" date="2021-01" db="EMBL/GenBank/DDBJ databases">
        <title>Caligus Genome Assembly.</title>
        <authorList>
            <person name="Gallardo-Escarate C."/>
        </authorList>
    </citation>
    <scope>NUCLEOTIDE SEQUENCE [LARGE SCALE GENOMIC DNA]</scope>
</reference>
<dbReference type="InterPro" id="IPR025705">
    <property type="entry name" value="Beta_hexosaminidase_sua/sub"/>
</dbReference>
<evidence type="ECO:0000259" key="6">
    <source>
        <dbReference type="Pfam" id="PF00728"/>
    </source>
</evidence>
<sequence length="177" mass="20526">ILINATYVRDFPRFPYRALMLDTSRHFLSKRVILQNLDLMEMNKLNVFHWHMTDTESFPFQSEKFPNMSRYGAYDPDTHVYSVQDVKDIIQEAETRGIRVIPEFDVPGHTQSWGKGRPQLLTTCYDNSGEPLDFKGPVNPILASTYDFLDEFFEEVIGIFGDAYIMLGGDEVPTQCW</sequence>
<dbReference type="PRINTS" id="PR00738">
    <property type="entry name" value="GLHYDRLASE20"/>
</dbReference>
<evidence type="ECO:0000256" key="3">
    <source>
        <dbReference type="ARBA" id="ARBA00012663"/>
    </source>
</evidence>
<dbReference type="GO" id="GO:0006689">
    <property type="term" value="P:ganglioside catabolic process"/>
    <property type="evidence" value="ECO:0007669"/>
    <property type="project" value="TreeGrafter"/>
</dbReference>
<dbReference type="Gene3D" id="3.20.20.80">
    <property type="entry name" value="Glycosidases"/>
    <property type="match status" value="1"/>
</dbReference>